<dbReference type="InterPro" id="IPR021190">
    <property type="entry name" value="Pept_M10A"/>
</dbReference>
<organism evidence="7 8">
    <name type="scientific">Brevibacillus formosus</name>
    <dbReference type="NCBI Taxonomy" id="54913"/>
    <lineage>
        <taxon>Bacteria</taxon>
        <taxon>Bacillati</taxon>
        <taxon>Bacillota</taxon>
        <taxon>Bacilli</taxon>
        <taxon>Bacillales</taxon>
        <taxon>Paenibacillaceae</taxon>
        <taxon>Brevibacillus</taxon>
    </lineage>
</organism>
<dbReference type="KEGG" id="bfm:BP422_19430"/>
<accession>A0A220MKA9</accession>
<dbReference type="InterPro" id="IPR001818">
    <property type="entry name" value="Pept_M10_metallopeptidase"/>
</dbReference>
<dbReference type="AlphaFoldDB" id="A0A220MKA9"/>
<dbReference type="Pfam" id="PF00413">
    <property type="entry name" value="Peptidase_M10"/>
    <property type="match status" value="1"/>
</dbReference>
<dbReference type="GO" id="GO:0004222">
    <property type="term" value="F:metalloendopeptidase activity"/>
    <property type="evidence" value="ECO:0007669"/>
    <property type="project" value="InterPro"/>
</dbReference>
<dbReference type="SUPFAM" id="SSF55486">
    <property type="entry name" value="Metalloproteases ('zincins'), catalytic domain"/>
    <property type="match status" value="1"/>
</dbReference>
<dbReference type="Gene3D" id="3.40.390.10">
    <property type="entry name" value="Collagenase (Catalytic Domain)"/>
    <property type="match status" value="1"/>
</dbReference>
<evidence type="ECO:0000256" key="2">
    <source>
        <dbReference type="ARBA" id="ARBA00022723"/>
    </source>
</evidence>
<evidence type="ECO:0000313" key="8">
    <source>
        <dbReference type="Proteomes" id="UP000197781"/>
    </source>
</evidence>
<feature type="domain" description="Peptidase metallopeptidase" evidence="6">
    <location>
        <begin position="30"/>
        <end position="178"/>
    </location>
</feature>
<name>A0A220MKA9_9BACL</name>
<dbReference type="GO" id="GO:0031012">
    <property type="term" value="C:extracellular matrix"/>
    <property type="evidence" value="ECO:0007669"/>
    <property type="project" value="InterPro"/>
</dbReference>
<keyword evidence="2" id="KW-0479">Metal-binding</keyword>
<keyword evidence="4" id="KW-0862">Zinc</keyword>
<keyword evidence="3" id="KW-0378">Hydrolase</keyword>
<protein>
    <recommendedName>
        <fullName evidence="6">Peptidase metallopeptidase domain-containing protein</fullName>
    </recommendedName>
</protein>
<dbReference type="EMBL" id="CP018145">
    <property type="protein sequence ID" value="ASJ55526.1"/>
    <property type="molecule type" value="Genomic_DNA"/>
</dbReference>
<keyword evidence="1" id="KW-0645">Protease</keyword>
<sequence>MKKSTSLMLGFLSIATLLSVPNNASAYNTTGYYWDDSVVRFNYADDMSSDYKDELKDALASWNNAVEKYIAFGRDTKKSRVFIFKEEDYGKTGWTAQTTVTPYDGSDIIRNASMSLNSYYMDDMSASKKEGVFAHELGHVLGLDHVKDPNQVMSTTKDGRKVKEPGDDDIAGIKSIYK</sequence>
<dbReference type="Proteomes" id="UP000197781">
    <property type="component" value="Chromosome"/>
</dbReference>
<dbReference type="GO" id="GO:0008270">
    <property type="term" value="F:zinc ion binding"/>
    <property type="evidence" value="ECO:0007669"/>
    <property type="project" value="InterPro"/>
</dbReference>
<keyword evidence="5" id="KW-0732">Signal</keyword>
<evidence type="ECO:0000256" key="4">
    <source>
        <dbReference type="ARBA" id="ARBA00022833"/>
    </source>
</evidence>
<evidence type="ECO:0000256" key="5">
    <source>
        <dbReference type="SAM" id="SignalP"/>
    </source>
</evidence>
<proteinExistence type="predicted"/>
<dbReference type="RefSeq" id="WP_088909190.1">
    <property type="nucleotide sequence ID" value="NZ_CP018145.1"/>
</dbReference>
<evidence type="ECO:0000256" key="1">
    <source>
        <dbReference type="ARBA" id="ARBA00022670"/>
    </source>
</evidence>
<dbReference type="GO" id="GO:0006508">
    <property type="term" value="P:proteolysis"/>
    <property type="evidence" value="ECO:0007669"/>
    <property type="project" value="UniProtKB-KW"/>
</dbReference>
<dbReference type="PRINTS" id="PR00138">
    <property type="entry name" value="MATRIXIN"/>
</dbReference>
<evidence type="ECO:0000259" key="6">
    <source>
        <dbReference type="SMART" id="SM00235"/>
    </source>
</evidence>
<gene>
    <name evidence="7" type="ORF">BP422_19430</name>
</gene>
<evidence type="ECO:0000313" key="7">
    <source>
        <dbReference type="EMBL" id="ASJ55526.1"/>
    </source>
</evidence>
<evidence type="ECO:0000256" key="3">
    <source>
        <dbReference type="ARBA" id="ARBA00022801"/>
    </source>
</evidence>
<dbReference type="InterPro" id="IPR006026">
    <property type="entry name" value="Peptidase_Metallo"/>
</dbReference>
<reference evidence="7 8" key="1">
    <citation type="submission" date="2016-11" db="EMBL/GenBank/DDBJ databases">
        <authorList>
            <person name="Jaros S."/>
            <person name="Januszkiewicz K."/>
            <person name="Wedrychowicz H."/>
        </authorList>
    </citation>
    <scope>NUCLEOTIDE SEQUENCE [LARGE SCALE GENOMIC DNA]</scope>
    <source>
        <strain evidence="7 8">NF2</strain>
    </source>
</reference>
<feature type="chain" id="PRO_5012488178" description="Peptidase metallopeptidase domain-containing protein" evidence="5">
    <location>
        <begin position="27"/>
        <end position="178"/>
    </location>
</feature>
<dbReference type="InterPro" id="IPR024079">
    <property type="entry name" value="MetalloPept_cat_dom_sf"/>
</dbReference>
<dbReference type="SMART" id="SM00235">
    <property type="entry name" value="ZnMc"/>
    <property type="match status" value="1"/>
</dbReference>
<feature type="signal peptide" evidence="5">
    <location>
        <begin position="1"/>
        <end position="26"/>
    </location>
</feature>